<dbReference type="Pfam" id="PF08534">
    <property type="entry name" value="Redoxin"/>
    <property type="match status" value="1"/>
</dbReference>
<organism evidence="3 4">
    <name type="scientific">Natrinema versiforme</name>
    <dbReference type="NCBI Taxonomy" id="88724"/>
    <lineage>
        <taxon>Archaea</taxon>
        <taxon>Methanobacteriati</taxon>
        <taxon>Methanobacteriota</taxon>
        <taxon>Stenosarchaea group</taxon>
        <taxon>Halobacteria</taxon>
        <taxon>Halobacteriales</taxon>
        <taxon>Natrialbaceae</taxon>
        <taxon>Natrinema</taxon>
    </lineage>
</organism>
<feature type="compositionally biased region" description="Polar residues" evidence="1">
    <location>
        <begin position="39"/>
        <end position="48"/>
    </location>
</feature>
<dbReference type="Proteomes" id="UP000302218">
    <property type="component" value="Plasmid pNVE500"/>
</dbReference>
<evidence type="ECO:0000313" key="3">
    <source>
        <dbReference type="EMBL" id="QCS44509.1"/>
    </source>
</evidence>
<feature type="domain" description="Thioredoxin" evidence="2">
    <location>
        <begin position="28"/>
        <end position="190"/>
    </location>
</feature>
<evidence type="ECO:0000256" key="1">
    <source>
        <dbReference type="SAM" id="MobiDB-lite"/>
    </source>
</evidence>
<dbReference type="InterPro" id="IPR050553">
    <property type="entry name" value="Thioredoxin_ResA/DsbE_sf"/>
</dbReference>
<feature type="compositionally biased region" description="Gly residues" evidence="1">
    <location>
        <begin position="11"/>
        <end position="20"/>
    </location>
</feature>
<dbReference type="SUPFAM" id="SSF52833">
    <property type="entry name" value="Thioredoxin-like"/>
    <property type="match status" value="1"/>
</dbReference>
<dbReference type="InterPro" id="IPR013740">
    <property type="entry name" value="Redoxin"/>
</dbReference>
<dbReference type="CDD" id="cd02966">
    <property type="entry name" value="TlpA_like_family"/>
    <property type="match status" value="1"/>
</dbReference>
<dbReference type="GeneID" id="40267507"/>
<evidence type="ECO:0000259" key="2">
    <source>
        <dbReference type="PROSITE" id="PS51352"/>
    </source>
</evidence>
<dbReference type="PANTHER" id="PTHR42852:SF17">
    <property type="entry name" value="THIOREDOXIN-LIKE PROTEIN HI_1115"/>
    <property type="match status" value="1"/>
</dbReference>
<sequence>MRRRDILAGVGSLGTIGGAGALAIRGPPSFGDGTDETQSENSDGTGSPDTEPLTIETIDAPGSEAGEVRVPASDRPTFIDFFGTWCPPCIEQMPALAAANDRIGDDVLFISITSEAIGRSVTKAELVDWWEKHDGNWSLGLDPTAELTARYLAGGYPSAVAIDTSGRVQWSDTRVKTADELVAGIEQALKMRTDA</sequence>
<geneLocation type="plasmid" evidence="4">
    <name>pnve500</name>
</geneLocation>
<dbReference type="AlphaFoldDB" id="A0A4P8WLR2"/>
<dbReference type="EMBL" id="CP040331">
    <property type="protein sequence ID" value="QCS44509.1"/>
    <property type="molecule type" value="Genomic_DNA"/>
</dbReference>
<dbReference type="OrthoDB" id="115386at2157"/>
<protein>
    <submittedName>
        <fullName evidence="3">TlpA family protein disulfide reductase</fullName>
    </submittedName>
</protein>
<dbReference type="PANTHER" id="PTHR42852">
    <property type="entry name" value="THIOL:DISULFIDE INTERCHANGE PROTEIN DSBE"/>
    <property type="match status" value="1"/>
</dbReference>
<accession>A0A4P8WLR2</accession>
<keyword evidence="3" id="KW-0614">Plasmid</keyword>
<name>A0A4P8WLR2_9EURY</name>
<dbReference type="KEGG" id="nvr:FEJ81_19495"/>
<feature type="region of interest" description="Disordered" evidence="1">
    <location>
        <begin position="1"/>
        <end position="69"/>
    </location>
</feature>
<evidence type="ECO:0000313" key="4">
    <source>
        <dbReference type="Proteomes" id="UP000302218"/>
    </source>
</evidence>
<dbReference type="InterPro" id="IPR013766">
    <property type="entry name" value="Thioredoxin_domain"/>
</dbReference>
<dbReference type="PROSITE" id="PS51352">
    <property type="entry name" value="THIOREDOXIN_2"/>
    <property type="match status" value="1"/>
</dbReference>
<proteinExistence type="predicted"/>
<dbReference type="InterPro" id="IPR036249">
    <property type="entry name" value="Thioredoxin-like_sf"/>
</dbReference>
<dbReference type="RefSeq" id="WP_138246946.1">
    <property type="nucleotide sequence ID" value="NZ_CP040331.1"/>
</dbReference>
<reference evidence="4" key="1">
    <citation type="submission" date="2019-05" db="EMBL/GenBank/DDBJ databases">
        <title>Genome sequence and methylation pattern of the halophilic Archaeon Natrinema versiforme BOL5-4.</title>
        <authorList>
            <person name="DasSarma P."/>
            <person name="Anton B.P."/>
            <person name="DasSarma S.L."/>
            <person name="Martinez F.L."/>
            <person name="Guzman D."/>
            <person name="Roberts R.J."/>
            <person name="DasSarma S."/>
        </authorList>
    </citation>
    <scope>NUCLEOTIDE SEQUENCE [LARGE SCALE GENOMIC DNA]</scope>
    <source>
        <strain evidence="4">BOL5-4</strain>
        <plasmid evidence="4">pnve500</plasmid>
    </source>
</reference>
<dbReference type="GO" id="GO:0016491">
    <property type="term" value="F:oxidoreductase activity"/>
    <property type="evidence" value="ECO:0007669"/>
    <property type="project" value="InterPro"/>
</dbReference>
<gene>
    <name evidence="3" type="ORF">FEJ81_19495</name>
</gene>
<dbReference type="Gene3D" id="3.40.30.10">
    <property type="entry name" value="Glutaredoxin"/>
    <property type="match status" value="1"/>
</dbReference>